<organism evidence="2 3">
    <name type="scientific">Helicoverpa armigera</name>
    <name type="common">Cotton bollworm</name>
    <name type="synonym">Heliothis armigera</name>
    <dbReference type="NCBI Taxonomy" id="29058"/>
    <lineage>
        <taxon>Eukaryota</taxon>
        <taxon>Metazoa</taxon>
        <taxon>Ecdysozoa</taxon>
        <taxon>Arthropoda</taxon>
        <taxon>Hexapoda</taxon>
        <taxon>Insecta</taxon>
        <taxon>Pterygota</taxon>
        <taxon>Neoptera</taxon>
        <taxon>Endopterygota</taxon>
        <taxon>Lepidoptera</taxon>
        <taxon>Glossata</taxon>
        <taxon>Ditrysia</taxon>
        <taxon>Noctuoidea</taxon>
        <taxon>Noctuidae</taxon>
        <taxon>Heliothinae</taxon>
        <taxon>Helicoverpa</taxon>
    </lineage>
</organism>
<dbReference type="AlphaFoldDB" id="A0A2W1BEP0"/>
<evidence type="ECO:0000313" key="2">
    <source>
        <dbReference type="EMBL" id="PZC71300.1"/>
    </source>
</evidence>
<dbReference type="EMBL" id="KZ150342">
    <property type="protein sequence ID" value="PZC71300.1"/>
    <property type="molecule type" value="Genomic_DNA"/>
</dbReference>
<dbReference type="InterPro" id="IPR031734">
    <property type="entry name" value="MBF2"/>
</dbReference>
<reference evidence="2 3" key="1">
    <citation type="journal article" date="2017" name="BMC Biol.">
        <title>Genomic innovations, transcriptional plasticity and gene loss underlying the evolution and divergence of two highly polyphagous and invasive Helicoverpa pest species.</title>
        <authorList>
            <person name="Pearce S.L."/>
            <person name="Clarke D.F."/>
            <person name="East P.D."/>
            <person name="Elfekih S."/>
            <person name="Gordon K.H."/>
            <person name="Jermiin L.S."/>
            <person name="McGaughran A."/>
            <person name="Oakeshott J.G."/>
            <person name="Papanikolaou A."/>
            <person name="Perera O.P."/>
            <person name="Rane R.V."/>
            <person name="Richards S."/>
            <person name="Tay W.T."/>
            <person name="Walsh T.K."/>
            <person name="Anderson A."/>
            <person name="Anderson C.J."/>
            <person name="Asgari S."/>
            <person name="Board P.G."/>
            <person name="Bretschneider A."/>
            <person name="Campbell P.M."/>
            <person name="Chertemps T."/>
            <person name="Christeller J.T."/>
            <person name="Coppin C.W."/>
            <person name="Downes S.J."/>
            <person name="Duan G."/>
            <person name="Farnsworth C.A."/>
            <person name="Good R.T."/>
            <person name="Han L.B."/>
            <person name="Han Y.C."/>
            <person name="Hatje K."/>
            <person name="Horne I."/>
            <person name="Huang Y.P."/>
            <person name="Hughes D.S."/>
            <person name="Jacquin-Joly E."/>
            <person name="James W."/>
            <person name="Jhangiani S."/>
            <person name="Kollmar M."/>
            <person name="Kuwar S.S."/>
            <person name="Li S."/>
            <person name="Liu N.Y."/>
            <person name="Maibeche M.T."/>
            <person name="Miller J.R."/>
            <person name="Montagne N."/>
            <person name="Perry T."/>
            <person name="Qu J."/>
            <person name="Song S.V."/>
            <person name="Sutton G.G."/>
            <person name="Vogel H."/>
            <person name="Walenz B.P."/>
            <person name="Xu W."/>
            <person name="Zhang H.J."/>
            <person name="Zou Z."/>
            <person name="Batterham P."/>
            <person name="Edwards O.R."/>
            <person name="Feyereisen R."/>
            <person name="Gibbs R.A."/>
            <person name="Heckel D.G."/>
            <person name="McGrath A."/>
            <person name="Robin C."/>
            <person name="Scherer S.E."/>
            <person name="Worley K.C."/>
            <person name="Wu Y.D."/>
        </authorList>
    </citation>
    <scope>NUCLEOTIDE SEQUENCE [LARGE SCALE GENOMIC DNA]</scope>
    <source>
        <strain evidence="2">Harm_GR_Male_#8</strain>
        <tissue evidence="2">Whole organism</tissue>
    </source>
</reference>
<evidence type="ECO:0000256" key="1">
    <source>
        <dbReference type="SAM" id="SignalP"/>
    </source>
</evidence>
<feature type="chain" id="PRO_5016057137" description="Salivary secreted peptide" evidence="1">
    <location>
        <begin position="19"/>
        <end position="119"/>
    </location>
</feature>
<name>A0A2W1BEP0_HELAM</name>
<keyword evidence="3" id="KW-1185">Reference proteome</keyword>
<dbReference type="Proteomes" id="UP000249218">
    <property type="component" value="Unassembled WGS sequence"/>
</dbReference>
<evidence type="ECO:0000313" key="3">
    <source>
        <dbReference type="Proteomes" id="UP000249218"/>
    </source>
</evidence>
<dbReference type="PANTHER" id="PTHR37685:SF1">
    <property type="entry name" value="GEO11136P1-RELATED"/>
    <property type="match status" value="1"/>
</dbReference>
<gene>
    <name evidence="2" type="primary">HaOG213663</name>
    <name evidence="2" type="ORF">B5X24_HaOG213663</name>
</gene>
<sequence>MRTSSIAILLCLIGAACSQSHDLVIGQAQYGDVIVYKADEVRYGFPFIVRQSILEYPEQGQKNYAYIKAIYIKDNDRDGTGGYPSISAGGVGQRFVKIKLKSQRGSGLNFTVTIYGRYV</sequence>
<accession>A0A2W1BEP0</accession>
<keyword evidence="1" id="KW-0732">Signal</keyword>
<dbReference type="PANTHER" id="PTHR37685">
    <property type="entry name" value="GEO11136P1-RELATED"/>
    <property type="match status" value="1"/>
</dbReference>
<evidence type="ECO:0008006" key="4">
    <source>
        <dbReference type="Google" id="ProtNLM"/>
    </source>
</evidence>
<proteinExistence type="predicted"/>
<feature type="signal peptide" evidence="1">
    <location>
        <begin position="1"/>
        <end position="18"/>
    </location>
</feature>
<dbReference type="PROSITE" id="PS51257">
    <property type="entry name" value="PROKAR_LIPOPROTEIN"/>
    <property type="match status" value="1"/>
</dbReference>
<protein>
    <recommendedName>
        <fullName evidence="4">Salivary secreted peptide</fullName>
    </recommendedName>
</protein>
<dbReference type="Pfam" id="PF15868">
    <property type="entry name" value="MBF2"/>
    <property type="match status" value="1"/>
</dbReference>